<gene>
    <name evidence="2" type="ORF">BDV98DRAFT_509233</name>
</gene>
<keyword evidence="1" id="KW-1133">Transmembrane helix</keyword>
<feature type="transmembrane region" description="Helical" evidence="1">
    <location>
        <begin position="144"/>
        <end position="166"/>
    </location>
</feature>
<feature type="transmembrane region" description="Helical" evidence="1">
    <location>
        <begin position="104"/>
        <end position="124"/>
    </location>
</feature>
<feature type="transmembrane region" description="Helical" evidence="1">
    <location>
        <begin position="70"/>
        <end position="92"/>
    </location>
</feature>
<dbReference type="AlphaFoldDB" id="A0A5C3QFT9"/>
<evidence type="ECO:0000313" key="3">
    <source>
        <dbReference type="Proteomes" id="UP000305067"/>
    </source>
</evidence>
<keyword evidence="1" id="KW-0812">Transmembrane</keyword>
<dbReference type="EMBL" id="ML178829">
    <property type="protein sequence ID" value="TFL00357.1"/>
    <property type="molecule type" value="Genomic_DNA"/>
</dbReference>
<feature type="transmembrane region" description="Helical" evidence="1">
    <location>
        <begin position="21"/>
        <end position="39"/>
    </location>
</feature>
<keyword evidence="3" id="KW-1185">Reference proteome</keyword>
<feature type="transmembrane region" description="Helical" evidence="1">
    <location>
        <begin position="187"/>
        <end position="209"/>
    </location>
</feature>
<dbReference type="Proteomes" id="UP000305067">
    <property type="component" value="Unassembled WGS sequence"/>
</dbReference>
<proteinExistence type="predicted"/>
<reference evidence="2 3" key="1">
    <citation type="journal article" date="2019" name="Nat. Ecol. Evol.">
        <title>Megaphylogeny resolves global patterns of mushroom evolution.</title>
        <authorList>
            <person name="Varga T."/>
            <person name="Krizsan K."/>
            <person name="Foldi C."/>
            <person name="Dima B."/>
            <person name="Sanchez-Garcia M."/>
            <person name="Sanchez-Ramirez S."/>
            <person name="Szollosi G.J."/>
            <person name="Szarkandi J.G."/>
            <person name="Papp V."/>
            <person name="Albert L."/>
            <person name="Andreopoulos W."/>
            <person name="Angelini C."/>
            <person name="Antonin V."/>
            <person name="Barry K.W."/>
            <person name="Bougher N.L."/>
            <person name="Buchanan P."/>
            <person name="Buyck B."/>
            <person name="Bense V."/>
            <person name="Catcheside P."/>
            <person name="Chovatia M."/>
            <person name="Cooper J."/>
            <person name="Damon W."/>
            <person name="Desjardin D."/>
            <person name="Finy P."/>
            <person name="Geml J."/>
            <person name="Haridas S."/>
            <person name="Hughes K."/>
            <person name="Justo A."/>
            <person name="Karasinski D."/>
            <person name="Kautmanova I."/>
            <person name="Kiss B."/>
            <person name="Kocsube S."/>
            <person name="Kotiranta H."/>
            <person name="LaButti K.M."/>
            <person name="Lechner B.E."/>
            <person name="Liimatainen K."/>
            <person name="Lipzen A."/>
            <person name="Lukacs Z."/>
            <person name="Mihaltcheva S."/>
            <person name="Morgado L.N."/>
            <person name="Niskanen T."/>
            <person name="Noordeloos M.E."/>
            <person name="Ohm R.A."/>
            <person name="Ortiz-Santana B."/>
            <person name="Ovrebo C."/>
            <person name="Racz N."/>
            <person name="Riley R."/>
            <person name="Savchenko A."/>
            <person name="Shiryaev A."/>
            <person name="Soop K."/>
            <person name="Spirin V."/>
            <person name="Szebenyi C."/>
            <person name="Tomsovsky M."/>
            <person name="Tulloss R.E."/>
            <person name="Uehling J."/>
            <person name="Grigoriev I.V."/>
            <person name="Vagvolgyi C."/>
            <person name="Papp T."/>
            <person name="Martin F.M."/>
            <person name="Miettinen O."/>
            <person name="Hibbett D.S."/>
            <person name="Nagy L.G."/>
        </authorList>
    </citation>
    <scope>NUCLEOTIDE SEQUENCE [LARGE SCALE GENOMIC DNA]</scope>
    <source>
        <strain evidence="2 3">CBS 309.79</strain>
    </source>
</reference>
<protein>
    <submittedName>
        <fullName evidence="2">Uncharacterized protein</fullName>
    </submittedName>
</protein>
<organism evidence="2 3">
    <name type="scientific">Pterulicium gracile</name>
    <dbReference type="NCBI Taxonomy" id="1884261"/>
    <lineage>
        <taxon>Eukaryota</taxon>
        <taxon>Fungi</taxon>
        <taxon>Dikarya</taxon>
        <taxon>Basidiomycota</taxon>
        <taxon>Agaricomycotina</taxon>
        <taxon>Agaricomycetes</taxon>
        <taxon>Agaricomycetidae</taxon>
        <taxon>Agaricales</taxon>
        <taxon>Pleurotineae</taxon>
        <taxon>Pterulaceae</taxon>
        <taxon>Pterulicium</taxon>
    </lineage>
</organism>
<evidence type="ECO:0000256" key="1">
    <source>
        <dbReference type="SAM" id="Phobius"/>
    </source>
</evidence>
<feature type="transmembrane region" description="Helical" evidence="1">
    <location>
        <begin position="215"/>
        <end position="238"/>
    </location>
</feature>
<accession>A0A5C3QFT9</accession>
<dbReference type="OrthoDB" id="3351617at2759"/>
<name>A0A5C3QFT9_9AGAR</name>
<sequence>MYGHSVCYLMKSVGPSRRVRRFYVIYGGIMLALEAVTIATNQMFGQHMWINHRNDEGGPLVYFGTHISDWYNTFGSAASITINFMGDGLLLYRCYIIWGAKLPIIAFPGLVYLASTVTAIITVYNSGLPTNSLFAGVAAKFGVAWVSLTVSLNIILTIMICTRIVMARTTANWRMHPKLAHMYTGMVPILVESALPFTILGIAFIAVYVKNVPEQLALAFVWGTWCAISPQMIILRVAMGHGWARNTMAHLTNNEAAGLTDGPIDGAINLDTVKNGTSSLNSRASAA</sequence>
<keyword evidence="1" id="KW-0472">Membrane</keyword>
<evidence type="ECO:0000313" key="2">
    <source>
        <dbReference type="EMBL" id="TFL00357.1"/>
    </source>
</evidence>